<keyword evidence="3" id="KW-1185">Reference proteome</keyword>
<comment type="caution">
    <text evidence="2">The sequence shown here is derived from an EMBL/GenBank/DDBJ whole genome shotgun (WGS) entry which is preliminary data.</text>
</comment>
<dbReference type="InterPro" id="IPR007278">
    <property type="entry name" value="DUF397"/>
</dbReference>
<dbReference type="AlphaFoldDB" id="A0A4D4J0M4"/>
<evidence type="ECO:0000313" key="2">
    <source>
        <dbReference type="EMBL" id="GDY30011.1"/>
    </source>
</evidence>
<accession>A0A4D4J0M4</accession>
<evidence type="ECO:0000259" key="1">
    <source>
        <dbReference type="Pfam" id="PF04149"/>
    </source>
</evidence>
<dbReference type="Proteomes" id="UP000298860">
    <property type="component" value="Unassembled WGS sequence"/>
</dbReference>
<name>A0A4D4J0M4_9PSEU</name>
<dbReference type="RefSeq" id="WP_137813137.1">
    <property type="nucleotide sequence ID" value="NZ_BJFL01000005.1"/>
</dbReference>
<feature type="domain" description="DUF397" evidence="1">
    <location>
        <begin position="6"/>
        <end position="57"/>
    </location>
</feature>
<gene>
    <name evidence="2" type="ORF">GTS_16440</name>
</gene>
<sequence>MDLSRAVWRRSSRSQAGGGNCVEVAWLPKLVAVRDSKNTAGPVLVFSPAAWTAFIGAFTGS</sequence>
<proteinExistence type="predicted"/>
<reference evidence="3" key="1">
    <citation type="submission" date="2019-04" db="EMBL/GenBank/DDBJ databases">
        <title>Draft genome sequence of Pseudonocardiaceae bacterium SL3-2-4.</title>
        <authorList>
            <person name="Ningsih F."/>
            <person name="Yokota A."/>
            <person name="Sakai Y."/>
            <person name="Nanatani K."/>
            <person name="Yabe S."/>
            <person name="Oetari A."/>
            <person name="Sjamsuridzal W."/>
        </authorList>
    </citation>
    <scope>NUCLEOTIDE SEQUENCE [LARGE SCALE GENOMIC DNA]</scope>
    <source>
        <strain evidence="3">SL3-2-4</strain>
    </source>
</reference>
<dbReference type="EMBL" id="BJFL01000005">
    <property type="protein sequence ID" value="GDY30011.1"/>
    <property type="molecule type" value="Genomic_DNA"/>
</dbReference>
<organism evidence="2 3">
    <name type="scientific">Gandjariella thermophila</name>
    <dbReference type="NCBI Taxonomy" id="1931992"/>
    <lineage>
        <taxon>Bacteria</taxon>
        <taxon>Bacillati</taxon>
        <taxon>Actinomycetota</taxon>
        <taxon>Actinomycetes</taxon>
        <taxon>Pseudonocardiales</taxon>
        <taxon>Pseudonocardiaceae</taxon>
        <taxon>Gandjariella</taxon>
    </lineage>
</organism>
<evidence type="ECO:0000313" key="3">
    <source>
        <dbReference type="Proteomes" id="UP000298860"/>
    </source>
</evidence>
<protein>
    <recommendedName>
        <fullName evidence="1">DUF397 domain-containing protein</fullName>
    </recommendedName>
</protein>
<dbReference type="OrthoDB" id="3430276at2"/>
<dbReference type="Pfam" id="PF04149">
    <property type="entry name" value="DUF397"/>
    <property type="match status" value="1"/>
</dbReference>